<reference evidence="2 3" key="1">
    <citation type="submission" date="2019-10" db="EMBL/GenBank/DDBJ databases">
        <title>Whole genome shotgun sequence of Acrocarpospora corrugata NBRC 13972.</title>
        <authorList>
            <person name="Ichikawa N."/>
            <person name="Kimura A."/>
            <person name="Kitahashi Y."/>
            <person name="Komaki H."/>
            <person name="Oguchi A."/>
        </authorList>
    </citation>
    <scope>NUCLEOTIDE SEQUENCE [LARGE SCALE GENOMIC DNA]</scope>
    <source>
        <strain evidence="2 3">NBRC 13972</strain>
    </source>
</reference>
<evidence type="ECO:0000313" key="2">
    <source>
        <dbReference type="EMBL" id="GES01613.1"/>
    </source>
</evidence>
<organism evidence="2 3">
    <name type="scientific">Acrocarpospora corrugata</name>
    <dbReference type="NCBI Taxonomy" id="35763"/>
    <lineage>
        <taxon>Bacteria</taxon>
        <taxon>Bacillati</taxon>
        <taxon>Actinomycetota</taxon>
        <taxon>Actinomycetes</taxon>
        <taxon>Streptosporangiales</taxon>
        <taxon>Streptosporangiaceae</taxon>
        <taxon>Acrocarpospora</taxon>
    </lineage>
</organism>
<dbReference type="RefSeq" id="WP_155337890.1">
    <property type="nucleotide sequence ID" value="NZ_BAAABN010000061.1"/>
</dbReference>
<feature type="transmembrane region" description="Helical" evidence="1">
    <location>
        <begin position="93"/>
        <end position="114"/>
    </location>
</feature>
<dbReference type="AlphaFoldDB" id="A0A5M3W2S5"/>
<keyword evidence="1" id="KW-0472">Membrane</keyword>
<feature type="transmembrane region" description="Helical" evidence="1">
    <location>
        <begin position="43"/>
        <end position="61"/>
    </location>
</feature>
<dbReference type="Proteomes" id="UP000334990">
    <property type="component" value="Unassembled WGS sequence"/>
</dbReference>
<sequence length="121" mass="13127">MVQEDQAARPPWFRSLPLWFRLLGLPIAVAITYGMYQARGLPMAIVAGAVYGGLALALLWWKQTLAWSAAHPLLDSLAAAPVMFVSLATLTDLPLLLCGIGAVAVASVLVLVNYRRLRRKA</sequence>
<feature type="transmembrane region" description="Helical" evidence="1">
    <location>
        <begin position="18"/>
        <end position="36"/>
    </location>
</feature>
<evidence type="ECO:0000256" key="1">
    <source>
        <dbReference type="SAM" id="Phobius"/>
    </source>
</evidence>
<dbReference type="EMBL" id="BLAD01000052">
    <property type="protein sequence ID" value="GES01613.1"/>
    <property type="molecule type" value="Genomic_DNA"/>
</dbReference>
<proteinExistence type="predicted"/>
<keyword evidence="1" id="KW-0812">Transmembrane</keyword>
<comment type="caution">
    <text evidence="2">The sequence shown here is derived from an EMBL/GenBank/DDBJ whole genome shotgun (WGS) entry which is preliminary data.</text>
</comment>
<accession>A0A5M3W2S5</accession>
<keyword evidence="1" id="KW-1133">Transmembrane helix</keyword>
<name>A0A5M3W2S5_9ACTN</name>
<keyword evidence="3" id="KW-1185">Reference proteome</keyword>
<protein>
    <submittedName>
        <fullName evidence="2">Uncharacterized protein</fullName>
    </submittedName>
</protein>
<evidence type="ECO:0000313" key="3">
    <source>
        <dbReference type="Proteomes" id="UP000334990"/>
    </source>
</evidence>
<gene>
    <name evidence="2" type="ORF">Acor_36770</name>
</gene>